<sequence>MNGSVDLLRRPLVVLAASGLLVSACDRPERAEAPVEATPLVEPAPPPRIVPASLTLDRRALLDGLRRAASNYASGVTPQGTDALVGKPFSVTTAFGCRGPEPVVEGQAEGLARWSWAPERRAIQLSMTPGDWTRSALIAGAGDDGWEAVEGFWIPRPWMEDGGCPALASDPLASGPPAPSPQTVGLAAVFDADGSRLERRNGRAYGFSVRPEGDAETVAAPTNGYRLRLEGRVGSFPDGRAIRCRAAGPDQRPVCIAAVRLDRVAFETAGGETLSEWRIGG</sequence>
<gene>
    <name evidence="1" type="ORF">B7Z01_02175</name>
</gene>
<dbReference type="Proteomes" id="UP000215595">
    <property type="component" value="Unassembled WGS sequence"/>
</dbReference>
<dbReference type="AlphaFoldDB" id="A0A258FSY0"/>
<protein>
    <submittedName>
        <fullName evidence="1">Uncharacterized protein</fullName>
    </submittedName>
</protein>
<reference evidence="1 2" key="1">
    <citation type="submission" date="2017-03" db="EMBL/GenBank/DDBJ databases">
        <title>Lifting the veil on microbial sulfur biogeochemistry in mining wastewaters.</title>
        <authorList>
            <person name="Kantor R.S."/>
            <person name="Colenbrander Nelson T."/>
            <person name="Marshall S."/>
            <person name="Bennett D."/>
            <person name="Apte S."/>
            <person name="Camacho D."/>
            <person name="Thomas B.C."/>
            <person name="Warren L.A."/>
            <person name="Banfield J.F."/>
        </authorList>
    </citation>
    <scope>NUCLEOTIDE SEQUENCE [LARGE SCALE GENOMIC DNA]</scope>
    <source>
        <strain evidence="1">32-69-9</strain>
    </source>
</reference>
<accession>A0A258FSY0</accession>
<organism evidence="1 2">
    <name type="scientific">Brevundimonas subvibrioides</name>
    <dbReference type="NCBI Taxonomy" id="74313"/>
    <lineage>
        <taxon>Bacteria</taxon>
        <taxon>Pseudomonadati</taxon>
        <taxon>Pseudomonadota</taxon>
        <taxon>Alphaproteobacteria</taxon>
        <taxon>Caulobacterales</taxon>
        <taxon>Caulobacteraceae</taxon>
        <taxon>Brevundimonas</taxon>
    </lineage>
</organism>
<evidence type="ECO:0000313" key="1">
    <source>
        <dbReference type="EMBL" id="OYX35720.1"/>
    </source>
</evidence>
<dbReference type="EMBL" id="NCEB01000003">
    <property type="protein sequence ID" value="OYX35720.1"/>
    <property type="molecule type" value="Genomic_DNA"/>
</dbReference>
<proteinExistence type="predicted"/>
<evidence type="ECO:0000313" key="2">
    <source>
        <dbReference type="Proteomes" id="UP000215595"/>
    </source>
</evidence>
<name>A0A258FSY0_9CAUL</name>
<comment type="caution">
    <text evidence="1">The sequence shown here is derived from an EMBL/GenBank/DDBJ whole genome shotgun (WGS) entry which is preliminary data.</text>
</comment>